<dbReference type="PANTHER" id="PTHR35936">
    <property type="entry name" value="MEMBRANE-BOUND LYTIC MUREIN TRANSGLYCOSYLASE F"/>
    <property type="match status" value="1"/>
</dbReference>
<sequence>MFSRRLWSTFATVLTSCTVLLPVASPAYACTSAIPADQLVSPGRLALSTNPTLPPLQYVDGDGQLKGMNIELGHELAKRLCVEVDFMRMDFPAMIPALKAGRFDGIDTGMFWTEERSRMMYTVPYAVSTIDVVVSPDSKLQLADVRALRAHSIGVEADSYQERWLRERAKESASEGGKPIEIHAFTTASDVMAALRAGQLELAALPSYAAAAIIKRNQARMALAGQGNTQTTLAFRQRAVAEAVARALDGMRADGSYAKLLDGYGMTKLPDGHISVRGTGPV</sequence>
<dbReference type="AlphaFoldDB" id="A0A0J1G2L9"/>
<dbReference type="PROSITE" id="PS51257">
    <property type="entry name" value="PROKAR_LIPOPROTEIN"/>
    <property type="match status" value="1"/>
</dbReference>
<dbReference type="Gene3D" id="3.40.190.10">
    <property type="entry name" value="Periplasmic binding protein-like II"/>
    <property type="match status" value="2"/>
</dbReference>
<dbReference type="InterPro" id="IPR001638">
    <property type="entry name" value="Solute-binding_3/MltF_N"/>
</dbReference>
<feature type="domain" description="Solute-binding protein family 3/N-terminal" evidence="3">
    <location>
        <begin position="44"/>
        <end position="268"/>
    </location>
</feature>
<reference evidence="4 5" key="1">
    <citation type="journal article" date="2015" name="Genome Announc.">
        <title>Draft Genome Sequence of Burkholderia sp. Strain PML1(12), an Ectomycorrhizosphere-Inhabiting Bacterium with Effective Mineral-Weathering Ability.</title>
        <authorList>
            <person name="Uroz S."/>
            <person name="Oger P."/>
        </authorList>
    </citation>
    <scope>NUCLEOTIDE SEQUENCE [LARGE SCALE GENOMIC DNA]</scope>
    <source>
        <strain evidence="5">PML1(12)</strain>
    </source>
</reference>
<dbReference type="SMART" id="SM00062">
    <property type="entry name" value="PBPb"/>
    <property type="match status" value="1"/>
</dbReference>
<dbReference type="PATRIC" id="fig|908627.4.peg.2094"/>
<dbReference type="Pfam" id="PF00497">
    <property type="entry name" value="SBP_bac_3"/>
    <property type="match status" value="1"/>
</dbReference>
<feature type="signal peptide" evidence="2">
    <location>
        <begin position="1"/>
        <end position="29"/>
    </location>
</feature>
<dbReference type="EMBL" id="AEJF01000069">
    <property type="protein sequence ID" value="KLU26433.1"/>
    <property type="molecule type" value="Genomic_DNA"/>
</dbReference>
<name>A0A0J1G2L9_9BURK</name>
<gene>
    <name evidence="4" type="ORF">EOS_09480</name>
</gene>
<organism evidence="4 5">
    <name type="scientific">Caballeronia mineralivorans PML1(12)</name>
    <dbReference type="NCBI Taxonomy" id="908627"/>
    <lineage>
        <taxon>Bacteria</taxon>
        <taxon>Pseudomonadati</taxon>
        <taxon>Pseudomonadota</taxon>
        <taxon>Betaproteobacteria</taxon>
        <taxon>Burkholderiales</taxon>
        <taxon>Burkholderiaceae</taxon>
        <taxon>Caballeronia</taxon>
    </lineage>
</organism>
<proteinExistence type="predicted"/>
<dbReference type="RefSeq" id="WP_047846372.1">
    <property type="nucleotide sequence ID" value="NZ_AEJF01000069.1"/>
</dbReference>
<evidence type="ECO:0000256" key="1">
    <source>
        <dbReference type="ARBA" id="ARBA00022729"/>
    </source>
</evidence>
<comment type="caution">
    <text evidence="4">The sequence shown here is derived from an EMBL/GenBank/DDBJ whole genome shotgun (WGS) entry which is preliminary data.</text>
</comment>
<keyword evidence="5" id="KW-1185">Reference proteome</keyword>
<evidence type="ECO:0000313" key="4">
    <source>
        <dbReference type="EMBL" id="KLU26433.1"/>
    </source>
</evidence>
<dbReference type="SUPFAM" id="SSF53850">
    <property type="entry name" value="Periplasmic binding protein-like II"/>
    <property type="match status" value="1"/>
</dbReference>
<evidence type="ECO:0000256" key="2">
    <source>
        <dbReference type="SAM" id="SignalP"/>
    </source>
</evidence>
<keyword evidence="1 2" id="KW-0732">Signal</keyword>
<evidence type="ECO:0000313" key="5">
    <source>
        <dbReference type="Proteomes" id="UP000035963"/>
    </source>
</evidence>
<feature type="chain" id="PRO_5005251241" description="Solute-binding protein family 3/N-terminal domain-containing protein" evidence="2">
    <location>
        <begin position="30"/>
        <end position="282"/>
    </location>
</feature>
<dbReference type="OrthoDB" id="368476at2"/>
<accession>A0A0J1G2L9</accession>
<dbReference type="Proteomes" id="UP000035963">
    <property type="component" value="Unassembled WGS sequence"/>
</dbReference>
<dbReference type="PANTHER" id="PTHR35936:SF17">
    <property type="entry name" value="ARGININE-BINDING EXTRACELLULAR PROTEIN ARTP"/>
    <property type="match status" value="1"/>
</dbReference>
<evidence type="ECO:0000259" key="3">
    <source>
        <dbReference type="SMART" id="SM00062"/>
    </source>
</evidence>
<protein>
    <recommendedName>
        <fullName evidence="3">Solute-binding protein family 3/N-terminal domain-containing protein</fullName>
    </recommendedName>
</protein>